<dbReference type="InterPro" id="IPR008978">
    <property type="entry name" value="HSP20-like_chaperone"/>
</dbReference>
<accession>A0ABY6HNA5</accession>
<evidence type="ECO:0000256" key="1">
    <source>
        <dbReference type="SAM" id="MobiDB-lite"/>
    </source>
</evidence>
<gene>
    <name evidence="2" type="ORF">NEF87_000264</name>
</gene>
<evidence type="ECO:0000313" key="3">
    <source>
        <dbReference type="Proteomes" id="UP001208689"/>
    </source>
</evidence>
<name>A0ABY6HNA5_9ARCH</name>
<dbReference type="Gene3D" id="2.60.40.790">
    <property type="match status" value="1"/>
</dbReference>
<dbReference type="CDD" id="cd00298">
    <property type="entry name" value="ACD_sHsps_p23-like"/>
    <property type="match status" value="1"/>
</dbReference>
<dbReference type="Proteomes" id="UP001208689">
    <property type="component" value="Chromosome"/>
</dbReference>
<organism evidence="2 3">
    <name type="scientific">Candidatus Lokiarchaeum ossiferum</name>
    <dbReference type="NCBI Taxonomy" id="2951803"/>
    <lineage>
        <taxon>Archaea</taxon>
        <taxon>Promethearchaeati</taxon>
        <taxon>Promethearchaeota</taxon>
        <taxon>Promethearchaeia</taxon>
        <taxon>Promethearchaeales</taxon>
        <taxon>Promethearchaeaceae</taxon>
        <taxon>Candidatus Lokiarchaeum</taxon>
    </lineage>
</organism>
<dbReference type="EMBL" id="CP104013">
    <property type="protein sequence ID" value="UYP43979.1"/>
    <property type="molecule type" value="Genomic_DNA"/>
</dbReference>
<keyword evidence="3" id="KW-1185">Reference proteome</keyword>
<evidence type="ECO:0000313" key="2">
    <source>
        <dbReference type="EMBL" id="UYP43979.1"/>
    </source>
</evidence>
<protein>
    <recommendedName>
        <fullName evidence="4">Hsp20/alpha crystallin family protein</fullName>
    </recommendedName>
</protein>
<dbReference type="SUPFAM" id="SSF49764">
    <property type="entry name" value="HSP20-like chaperones"/>
    <property type="match status" value="1"/>
</dbReference>
<sequence>MSIIKSEKNQTEKSSDDPRYKVTPRYGVWSKDEIVTIQIAIPGVKKEDIDMRVLPNYFTLRAPRGEVMYALDLELTKVEPDVSKAKYEEGLLKVELKRYNPLEHAFDVKIE</sequence>
<evidence type="ECO:0008006" key="4">
    <source>
        <dbReference type="Google" id="ProtNLM"/>
    </source>
</evidence>
<reference evidence="2" key="1">
    <citation type="submission" date="2022-09" db="EMBL/GenBank/DDBJ databases">
        <title>Actin cytoskeleton and complex cell architecture in an #Asgard archaeon.</title>
        <authorList>
            <person name="Ponce Toledo R.I."/>
            <person name="Schleper C."/>
            <person name="Rodrigues Oliveira T."/>
            <person name="Wollweber F."/>
            <person name="Xu J."/>
            <person name="Rittmann S."/>
            <person name="Klingl A."/>
            <person name="Pilhofer M."/>
        </authorList>
    </citation>
    <scope>NUCLEOTIDE SEQUENCE</scope>
    <source>
        <strain evidence="2">B-35</strain>
    </source>
</reference>
<proteinExistence type="predicted"/>
<feature type="region of interest" description="Disordered" evidence="1">
    <location>
        <begin position="1"/>
        <end position="20"/>
    </location>
</feature>